<comment type="subcellular location">
    <subcellularLocation>
        <location evidence="1">Cell membrane</location>
        <topology evidence="1">Multi-pass membrane protein</topology>
    </subcellularLocation>
</comment>
<protein>
    <submittedName>
        <fullName evidence="10">Branched-chain amino acid transport system II carrier protein</fullName>
    </submittedName>
</protein>
<organism evidence="10 11">
    <name type="scientific">Nanchangia anserum</name>
    <dbReference type="NCBI Taxonomy" id="2692125"/>
    <lineage>
        <taxon>Bacteria</taxon>
        <taxon>Bacillati</taxon>
        <taxon>Actinomycetota</taxon>
        <taxon>Actinomycetes</taxon>
        <taxon>Actinomycetales</taxon>
        <taxon>Actinomycetaceae</taxon>
        <taxon>Nanchangia</taxon>
    </lineage>
</organism>
<dbReference type="GO" id="GO:0015818">
    <property type="term" value="P:isoleucine transport"/>
    <property type="evidence" value="ECO:0007669"/>
    <property type="project" value="TreeGrafter"/>
</dbReference>
<feature type="transmembrane region" description="Helical" evidence="9">
    <location>
        <begin position="280"/>
        <end position="306"/>
    </location>
</feature>
<keyword evidence="4" id="KW-1003">Cell membrane</keyword>
<keyword evidence="11" id="KW-1185">Reference proteome</keyword>
<feature type="transmembrane region" description="Helical" evidence="9">
    <location>
        <begin position="192"/>
        <end position="214"/>
    </location>
</feature>
<feature type="transmembrane region" description="Helical" evidence="9">
    <location>
        <begin position="119"/>
        <end position="140"/>
    </location>
</feature>
<dbReference type="GO" id="GO:0015190">
    <property type="term" value="F:L-leucine transmembrane transporter activity"/>
    <property type="evidence" value="ECO:0007669"/>
    <property type="project" value="TreeGrafter"/>
</dbReference>
<sequence>MSAKSHIYHIVITGLALFAMFFGAGNLIYPVFIGIQAGESASLAALGFMATGVLLPLLAMVAAATSETGILGISERIGHWPGFAFCLMAFLSTGVLYAIPRVATVSFEMSVGGVVGEDSTTTSLLVYTFIFFAVTGALSMNPSTLIEKIGGWLTPALLVLLVILITAAFVQLDPVTHPAAGAYESHPFINGILEGYNTLDAIASFVFGIIIITSLKARGYSRGTQLFRATALSGVVAGVLLGLVYFGLSQLGLRIGDIDVDNGGAGLSYAASTLFGNTGLVVLGAIVILACLTTAVGLCGASTAFFSGLFPKLSRTSLILIHIVVSFAVANLGLTLLLKVVVPIMLLCYPVTIAMVIVCLLDIPIPGHMYWTYRCAVWTAGIFGLVDAASAAGLTASWFLALKDAIPLSGFSLGWLLPTLILGCVGFIVDALQGRLRKPLDYDLVARERNRALLDAGIAGEVSEETA</sequence>
<dbReference type="GO" id="GO:0015820">
    <property type="term" value="P:L-leucine transport"/>
    <property type="evidence" value="ECO:0007669"/>
    <property type="project" value="TreeGrafter"/>
</dbReference>
<keyword evidence="6" id="KW-0029">Amino-acid transport</keyword>
<dbReference type="AlphaFoldDB" id="A0A8I0GCG1"/>
<keyword evidence="8 9" id="KW-0472">Membrane</keyword>
<feature type="transmembrane region" description="Helical" evidence="9">
    <location>
        <begin position="413"/>
        <end position="432"/>
    </location>
</feature>
<keyword evidence="5 9" id="KW-0812">Transmembrane</keyword>
<feature type="transmembrane region" description="Helical" evidence="9">
    <location>
        <begin position="226"/>
        <end position="248"/>
    </location>
</feature>
<evidence type="ECO:0000313" key="10">
    <source>
        <dbReference type="EMBL" id="MBD3689605.1"/>
    </source>
</evidence>
<evidence type="ECO:0000256" key="3">
    <source>
        <dbReference type="ARBA" id="ARBA00022448"/>
    </source>
</evidence>
<dbReference type="Pfam" id="PF05525">
    <property type="entry name" value="Branch_AA_trans"/>
    <property type="match status" value="1"/>
</dbReference>
<dbReference type="GO" id="GO:0005886">
    <property type="term" value="C:plasma membrane"/>
    <property type="evidence" value="ECO:0007669"/>
    <property type="project" value="UniProtKB-SubCell"/>
</dbReference>
<feature type="transmembrane region" description="Helical" evidence="9">
    <location>
        <begin position="344"/>
        <end position="363"/>
    </location>
</feature>
<feature type="transmembrane region" description="Helical" evidence="9">
    <location>
        <begin position="152"/>
        <end position="172"/>
    </location>
</feature>
<dbReference type="NCBIfam" id="TIGR00796">
    <property type="entry name" value="livcs"/>
    <property type="match status" value="1"/>
</dbReference>
<accession>A0A8I0GCG1</accession>
<evidence type="ECO:0000256" key="2">
    <source>
        <dbReference type="ARBA" id="ARBA00008540"/>
    </source>
</evidence>
<feature type="transmembrane region" description="Helical" evidence="9">
    <location>
        <begin position="77"/>
        <end position="99"/>
    </location>
</feature>
<gene>
    <name evidence="10" type="primary">brnQ</name>
    <name evidence="10" type="ORF">H8R10_05115</name>
</gene>
<feature type="transmembrane region" description="Helical" evidence="9">
    <location>
        <begin position="375"/>
        <end position="401"/>
    </location>
</feature>
<comment type="caution">
    <text evidence="10">The sequence shown here is derived from an EMBL/GenBank/DDBJ whole genome shotgun (WGS) entry which is preliminary data.</text>
</comment>
<evidence type="ECO:0000256" key="4">
    <source>
        <dbReference type="ARBA" id="ARBA00022475"/>
    </source>
</evidence>
<dbReference type="GO" id="GO:0015188">
    <property type="term" value="F:L-isoleucine transmembrane transporter activity"/>
    <property type="evidence" value="ECO:0007669"/>
    <property type="project" value="TreeGrafter"/>
</dbReference>
<feature type="transmembrane region" description="Helical" evidence="9">
    <location>
        <begin position="7"/>
        <end position="29"/>
    </location>
</feature>
<evidence type="ECO:0000313" key="11">
    <source>
        <dbReference type="Proteomes" id="UP000627538"/>
    </source>
</evidence>
<reference evidence="10 11" key="1">
    <citation type="submission" date="2020-08" db="EMBL/GenBank/DDBJ databases">
        <title>Winkia gen. nov., sp. nov., isolated from faeces of the Anser albifrons in China.</title>
        <authorList>
            <person name="Liu Q."/>
        </authorList>
    </citation>
    <scope>NUCLEOTIDE SEQUENCE [LARGE SCALE GENOMIC DNA]</scope>
    <source>
        <strain evidence="10 11">C62</strain>
    </source>
</reference>
<dbReference type="PANTHER" id="PTHR30588:SF0">
    <property type="entry name" value="BRANCHED-CHAIN AMINO ACID PERMEASE BRNQ"/>
    <property type="match status" value="1"/>
</dbReference>
<dbReference type="Proteomes" id="UP000627538">
    <property type="component" value="Unassembled WGS sequence"/>
</dbReference>
<name>A0A8I0GCG1_9ACTO</name>
<comment type="similarity">
    <text evidence="2">Belongs to the branched chain amino acid transporter family.</text>
</comment>
<proteinExistence type="inferred from homology"/>
<evidence type="ECO:0000256" key="7">
    <source>
        <dbReference type="ARBA" id="ARBA00022989"/>
    </source>
</evidence>
<dbReference type="GO" id="GO:0005304">
    <property type="term" value="F:L-valine transmembrane transporter activity"/>
    <property type="evidence" value="ECO:0007669"/>
    <property type="project" value="TreeGrafter"/>
</dbReference>
<dbReference type="RefSeq" id="WP_191071639.1">
    <property type="nucleotide sequence ID" value="NZ_JACRUO010000001.1"/>
</dbReference>
<evidence type="ECO:0000256" key="9">
    <source>
        <dbReference type="SAM" id="Phobius"/>
    </source>
</evidence>
<keyword evidence="3" id="KW-0813">Transport</keyword>
<keyword evidence="7 9" id="KW-1133">Transmembrane helix</keyword>
<evidence type="ECO:0000256" key="5">
    <source>
        <dbReference type="ARBA" id="ARBA00022692"/>
    </source>
</evidence>
<feature type="transmembrane region" description="Helical" evidence="9">
    <location>
        <begin position="318"/>
        <end position="338"/>
    </location>
</feature>
<dbReference type="EMBL" id="JACRUO010000001">
    <property type="protein sequence ID" value="MBD3689605.1"/>
    <property type="molecule type" value="Genomic_DNA"/>
</dbReference>
<feature type="transmembrane region" description="Helical" evidence="9">
    <location>
        <begin position="41"/>
        <end position="65"/>
    </location>
</feature>
<dbReference type="PANTHER" id="PTHR30588">
    <property type="entry name" value="BRANCHED-CHAIN AMINO ACID TRANSPORT SYSTEM 2 CARRIER PROTEIN"/>
    <property type="match status" value="1"/>
</dbReference>
<evidence type="ECO:0000256" key="6">
    <source>
        <dbReference type="ARBA" id="ARBA00022970"/>
    </source>
</evidence>
<dbReference type="InterPro" id="IPR004685">
    <property type="entry name" value="Brnchd-chn_aa_trnsp_Livcs"/>
</dbReference>
<evidence type="ECO:0000256" key="1">
    <source>
        <dbReference type="ARBA" id="ARBA00004651"/>
    </source>
</evidence>
<evidence type="ECO:0000256" key="8">
    <source>
        <dbReference type="ARBA" id="ARBA00023136"/>
    </source>
</evidence>